<dbReference type="KEGG" id="more:E1B28_006497"/>
<feature type="transmembrane region" description="Helical" evidence="2">
    <location>
        <begin position="51"/>
        <end position="72"/>
    </location>
</feature>
<dbReference type="AlphaFoldDB" id="A0A9P7S6I3"/>
<evidence type="ECO:0000313" key="3">
    <source>
        <dbReference type="EMBL" id="KAG7095797.1"/>
    </source>
</evidence>
<evidence type="ECO:0000256" key="1">
    <source>
        <dbReference type="SAM" id="MobiDB-lite"/>
    </source>
</evidence>
<name>A0A9P7S6I3_9AGAR</name>
<gene>
    <name evidence="3" type="ORF">E1B28_006497</name>
</gene>
<keyword evidence="2" id="KW-0472">Membrane</keyword>
<evidence type="ECO:0000313" key="4">
    <source>
        <dbReference type="Proteomes" id="UP001049176"/>
    </source>
</evidence>
<sequence length="381" mass="42087">MAVIFPSVGLQILSSLIYFLGLSILAHCLSRRVEGLTSWASFKAMSWPRSCVDLIFLDSWLFLFSSGLLIFGVGLETVIGACTAGILVCVIFYASSKVLIYCFLAEKVHLVWSPTTGKSRWRSSVYLACITSIVAYSVVVVLMITGRVHYWRDDGVCVIGLKSYSSIPLLSFDLYINLFLNGLFLWPLFRSKIVNPRIRSVAIRTLIASSAALTTSLVNIGVLTAAHGQQLGWVCLGSCGTDVILNALAIFWVTNGRRGSNNRTEDPEIPGETIPHGPESQRIPMSSIRSDIVLLSSPKTATRPQLQPMPNLGPICENDMENNSLTSTLTHDSEKIANNLEKQRFPMRIFGSRNAPRPLEVLVTTQHEVEEDRVETIQPKP</sequence>
<feature type="transmembrane region" description="Helical" evidence="2">
    <location>
        <begin position="78"/>
        <end position="104"/>
    </location>
</feature>
<accession>A0A9P7S6I3</accession>
<evidence type="ECO:0000256" key="2">
    <source>
        <dbReference type="SAM" id="Phobius"/>
    </source>
</evidence>
<dbReference type="EMBL" id="CM032183">
    <property type="protein sequence ID" value="KAG7095797.1"/>
    <property type="molecule type" value="Genomic_DNA"/>
</dbReference>
<dbReference type="OrthoDB" id="3210850at2759"/>
<feature type="transmembrane region" description="Helical" evidence="2">
    <location>
        <begin position="231"/>
        <end position="253"/>
    </location>
</feature>
<keyword evidence="2" id="KW-1133">Transmembrane helix</keyword>
<feature type="transmembrane region" description="Helical" evidence="2">
    <location>
        <begin position="201"/>
        <end position="225"/>
    </location>
</feature>
<feature type="transmembrane region" description="Helical" evidence="2">
    <location>
        <begin position="125"/>
        <end position="146"/>
    </location>
</feature>
<organism evidence="3 4">
    <name type="scientific">Marasmius oreades</name>
    <name type="common">fairy-ring Marasmius</name>
    <dbReference type="NCBI Taxonomy" id="181124"/>
    <lineage>
        <taxon>Eukaryota</taxon>
        <taxon>Fungi</taxon>
        <taxon>Dikarya</taxon>
        <taxon>Basidiomycota</taxon>
        <taxon>Agaricomycotina</taxon>
        <taxon>Agaricomycetes</taxon>
        <taxon>Agaricomycetidae</taxon>
        <taxon>Agaricales</taxon>
        <taxon>Marasmiineae</taxon>
        <taxon>Marasmiaceae</taxon>
        <taxon>Marasmius</taxon>
    </lineage>
</organism>
<dbReference type="RefSeq" id="XP_043012267.1">
    <property type="nucleotide sequence ID" value="XM_043151174.1"/>
</dbReference>
<dbReference type="PANTHER" id="PTHR38848">
    <property type="entry name" value="G-PROTEIN COUPLED RECEPTORS FAMILY 3 PROFILE DOMAIN-CONTAINING PROTEIN"/>
    <property type="match status" value="1"/>
</dbReference>
<dbReference type="PANTHER" id="PTHR38848:SF3">
    <property type="entry name" value="G-PROTEIN COUPLED RECEPTORS FAMILY 3 PROFILE DOMAIN-CONTAINING PROTEIN"/>
    <property type="match status" value="1"/>
</dbReference>
<keyword evidence="2" id="KW-0812">Transmembrane</keyword>
<comment type="caution">
    <text evidence="3">The sequence shown here is derived from an EMBL/GenBank/DDBJ whole genome shotgun (WGS) entry which is preliminary data.</text>
</comment>
<feature type="transmembrane region" description="Helical" evidence="2">
    <location>
        <begin position="12"/>
        <end position="30"/>
    </location>
</feature>
<dbReference type="Proteomes" id="UP001049176">
    <property type="component" value="Chromosome 3"/>
</dbReference>
<reference evidence="3" key="1">
    <citation type="journal article" date="2021" name="Genome Biol. Evol.">
        <title>The assembled and annotated genome of the fairy-ring fungus Marasmius oreades.</title>
        <authorList>
            <person name="Hiltunen M."/>
            <person name="Ament-Velasquez S.L."/>
            <person name="Johannesson H."/>
        </authorList>
    </citation>
    <scope>NUCLEOTIDE SEQUENCE</scope>
    <source>
        <strain evidence="3">03SP1</strain>
    </source>
</reference>
<proteinExistence type="predicted"/>
<evidence type="ECO:0008006" key="5">
    <source>
        <dbReference type="Google" id="ProtNLM"/>
    </source>
</evidence>
<feature type="transmembrane region" description="Helical" evidence="2">
    <location>
        <begin position="166"/>
        <end position="189"/>
    </location>
</feature>
<protein>
    <recommendedName>
        <fullName evidence="5">Transmembrane protein</fullName>
    </recommendedName>
</protein>
<dbReference type="GeneID" id="66075573"/>
<keyword evidence="4" id="KW-1185">Reference proteome</keyword>
<feature type="region of interest" description="Disordered" evidence="1">
    <location>
        <begin position="261"/>
        <end position="282"/>
    </location>
</feature>